<accession>A0A6J5TK72</accession>
<dbReference type="EMBL" id="CAEKDK010000001">
    <property type="protein sequence ID" value="CAB4263637.1"/>
    <property type="molecule type" value="Genomic_DNA"/>
</dbReference>
<feature type="compositionally biased region" description="Acidic residues" evidence="1">
    <location>
        <begin position="18"/>
        <end position="33"/>
    </location>
</feature>
<feature type="region of interest" description="Disordered" evidence="1">
    <location>
        <begin position="330"/>
        <end position="358"/>
    </location>
</feature>
<feature type="region of interest" description="Disordered" evidence="1">
    <location>
        <begin position="262"/>
        <end position="315"/>
    </location>
</feature>
<reference evidence="2 3" key="1">
    <citation type="submission" date="2020-05" db="EMBL/GenBank/DDBJ databases">
        <authorList>
            <person name="Campoy J."/>
            <person name="Schneeberger K."/>
            <person name="Spophaly S."/>
        </authorList>
    </citation>
    <scope>NUCLEOTIDE SEQUENCE [LARGE SCALE GENOMIC DNA]</scope>
    <source>
        <strain evidence="2">PruArmRojPasFocal</strain>
    </source>
</reference>
<evidence type="ECO:0000256" key="1">
    <source>
        <dbReference type="SAM" id="MobiDB-lite"/>
    </source>
</evidence>
<gene>
    <name evidence="2" type="ORF">CURHAP_LOCUS4213</name>
</gene>
<evidence type="ECO:0000313" key="2">
    <source>
        <dbReference type="EMBL" id="CAB4263637.1"/>
    </source>
</evidence>
<protein>
    <submittedName>
        <fullName evidence="2">Uncharacterized protein</fullName>
    </submittedName>
</protein>
<feature type="region of interest" description="Disordered" evidence="1">
    <location>
        <begin position="1"/>
        <end position="36"/>
    </location>
</feature>
<name>A0A6J5TK72_PRUAR</name>
<sequence>MENIRAGLRGEVIGQAVDSDDDDDKDECNDDMGPEERHNFKQELCASKQSAWEREHLHKLPNRAQVFGTNGGAQMRRGASVRESQPTSLMAPSLYKSSKAQQKSVWSYFAGGNVNEGMGRLITKFFIYENVPAEKGSSHHFKNMVLGCQQTSVGVQPPTPYEVRNKYLEWSIKTLAKVYPTMGAIYELMRVVKEELERKHGARPGVGDDGTLIRVVHKVYSKLDPASPVVGQFGNEGNQLYQWIRPLHLDDDEGNPALRVGEEAQLLRPRPRNRGIPPSSNPTQPQDPADTNDSSSTRSGDSLTTIGGNDEGYSGAGGSGGYGNYVGPPPGFMSPFTGEANFTHATQDEDHGSRRARPRIGAIGKDYTCRERGKTILSSQ</sequence>
<dbReference type="AlphaFoldDB" id="A0A6J5TK72"/>
<evidence type="ECO:0000313" key="3">
    <source>
        <dbReference type="Proteomes" id="UP000507222"/>
    </source>
</evidence>
<proteinExistence type="predicted"/>
<dbReference type="Proteomes" id="UP000507222">
    <property type="component" value="Unassembled WGS sequence"/>
</dbReference>
<organism evidence="2 3">
    <name type="scientific">Prunus armeniaca</name>
    <name type="common">Apricot</name>
    <name type="synonym">Armeniaca vulgaris</name>
    <dbReference type="NCBI Taxonomy" id="36596"/>
    <lineage>
        <taxon>Eukaryota</taxon>
        <taxon>Viridiplantae</taxon>
        <taxon>Streptophyta</taxon>
        <taxon>Embryophyta</taxon>
        <taxon>Tracheophyta</taxon>
        <taxon>Spermatophyta</taxon>
        <taxon>Magnoliopsida</taxon>
        <taxon>eudicotyledons</taxon>
        <taxon>Gunneridae</taxon>
        <taxon>Pentapetalae</taxon>
        <taxon>rosids</taxon>
        <taxon>fabids</taxon>
        <taxon>Rosales</taxon>
        <taxon>Rosaceae</taxon>
        <taxon>Amygdaloideae</taxon>
        <taxon>Amygdaleae</taxon>
        <taxon>Prunus</taxon>
    </lineage>
</organism>
<feature type="compositionally biased region" description="Polar residues" evidence="1">
    <location>
        <begin position="281"/>
        <end position="306"/>
    </location>
</feature>